<dbReference type="Gene3D" id="3.40.50.80">
    <property type="entry name" value="Nucleotide-binding domain of ferredoxin-NADP reductase (FNR) module"/>
    <property type="match status" value="1"/>
</dbReference>
<dbReference type="CDD" id="cd06193">
    <property type="entry name" value="siderophore_interacting"/>
    <property type="match status" value="1"/>
</dbReference>
<protein>
    <submittedName>
        <fullName evidence="3">Siderophore-interacting protein</fullName>
    </submittedName>
</protein>
<sequence length="267" mass="29434">MAAHTNTQLRRDPRLRSVQVLRCEAITPHMRRIVFGGGELAGFQSEAPDDHVKLFFPNADGAFVLPTMTPEGPRYEEGALPSPARDYTPRAFDPQSGELSIDFVLHGEGVASSWAARAQPGDPLKIGGPRGSFLVADDYDHYVLIGDETALPAIGRWLEAMPADMHAQVFIEIADAAERQELLSAAEVQVNWLKRNGFDAASSTLLEDSLRDYEPEDGDTFYWIGAESMRARAMRKFLEEHLGVDKDDVRAKGYWKATSDDSAVIAG</sequence>
<comment type="similarity">
    <text evidence="1">Belongs to the SIP oxidoreductase family.</text>
</comment>
<evidence type="ECO:0000313" key="4">
    <source>
        <dbReference type="Proteomes" id="UP000668572"/>
    </source>
</evidence>
<dbReference type="Proteomes" id="UP000668572">
    <property type="component" value="Unassembled WGS sequence"/>
</dbReference>
<dbReference type="Pfam" id="PF04954">
    <property type="entry name" value="SIP"/>
    <property type="match status" value="1"/>
</dbReference>
<dbReference type="AlphaFoldDB" id="A0A8I2BN47"/>
<dbReference type="InterPro" id="IPR039374">
    <property type="entry name" value="SIP_fam"/>
</dbReference>
<dbReference type="FunFam" id="2.40.30.10:FF:000055">
    <property type="entry name" value="Siderophore-interacting family protein"/>
    <property type="match status" value="1"/>
</dbReference>
<dbReference type="InterPro" id="IPR017927">
    <property type="entry name" value="FAD-bd_FR_type"/>
</dbReference>
<dbReference type="Gene3D" id="2.40.30.10">
    <property type="entry name" value="Translation factors"/>
    <property type="match status" value="1"/>
</dbReference>
<dbReference type="EMBL" id="JAGHXW010000001">
    <property type="protein sequence ID" value="MBO9758036.1"/>
    <property type="molecule type" value="Genomic_DNA"/>
</dbReference>
<dbReference type="InterPro" id="IPR039261">
    <property type="entry name" value="FNR_nucleotide-bd"/>
</dbReference>
<evidence type="ECO:0000259" key="2">
    <source>
        <dbReference type="PROSITE" id="PS51384"/>
    </source>
</evidence>
<dbReference type="Pfam" id="PF08021">
    <property type="entry name" value="FAD_binding_9"/>
    <property type="match status" value="1"/>
</dbReference>
<name>A0A8I2BN47_XANMN</name>
<evidence type="ECO:0000313" key="3">
    <source>
        <dbReference type="EMBL" id="MBO9758036.1"/>
    </source>
</evidence>
<proteinExistence type="inferred from homology"/>
<comment type="caution">
    <text evidence="3">The sequence shown here is derived from an EMBL/GenBank/DDBJ whole genome shotgun (WGS) entry which is preliminary data.</text>
</comment>
<dbReference type="GO" id="GO:0016491">
    <property type="term" value="F:oxidoreductase activity"/>
    <property type="evidence" value="ECO:0007669"/>
    <property type="project" value="InterPro"/>
</dbReference>
<evidence type="ECO:0000256" key="1">
    <source>
        <dbReference type="ARBA" id="ARBA00035644"/>
    </source>
</evidence>
<dbReference type="PANTHER" id="PTHR30157:SF0">
    <property type="entry name" value="NADPH-DEPENDENT FERRIC-CHELATE REDUCTASE"/>
    <property type="match status" value="1"/>
</dbReference>
<organism evidence="3 4">
    <name type="scientific">Xanthomonas manihotis</name>
    <dbReference type="NCBI Taxonomy" id="43353"/>
    <lineage>
        <taxon>Bacteria</taxon>
        <taxon>Pseudomonadati</taxon>
        <taxon>Pseudomonadota</taxon>
        <taxon>Gammaproteobacteria</taxon>
        <taxon>Lysobacterales</taxon>
        <taxon>Lysobacteraceae</taxon>
        <taxon>Xanthomonas</taxon>
    </lineage>
</organism>
<dbReference type="PANTHER" id="PTHR30157">
    <property type="entry name" value="FERRIC REDUCTASE, NADPH-DEPENDENT"/>
    <property type="match status" value="1"/>
</dbReference>
<dbReference type="InterPro" id="IPR007037">
    <property type="entry name" value="SIP_rossman_dom"/>
</dbReference>
<dbReference type="InterPro" id="IPR013113">
    <property type="entry name" value="SIP_FAD-bd"/>
</dbReference>
<accession>A0A8I2BN47</accession>
<reference evidence="3" key="1">
    <citation type="submission" date="2021-03" db="EMBL/GenBank/DDBJ databases">
        <title>Molecular characterization of Xanthomonas species pathogenic on Araceae and the development of a triplex TaqMan assay for detection of X. phaseoli pv. dieffenbachiae.</title>
        <authorList>
            <person name="Van Der Wolf J."/>
            <person name="Krijger M."/>
            <person name="Mendes O."/>
            <person name="Brankovics B."/>
            <person name="Bonants P."/>
            <person name="Meekes E."/>
        </authorList>
    </citation>
    <scope>NUCLEOTIDE SEQUENCE</scope>
    <source>
        <strain evidence="3">NBC1264</strain>
    </source>
</reference>
<dbReference type="SUPFAM" id="SSF63380">
    <property type="entry name" value="Riboflavin synthase domain-like"/>
    <property type="match status" value="1"/>
</dbReference>
<feature type="domain" description="FAD-binding FR-type" evidence="2">
    <location>
        <begin position="13"/>
        <end position="136"/>
    </location>
</feature>
<dbReference type="PROSITE" id="PS51384">
    <property type="entry name" value="FAD_FR"/>
    <property type="match status" value="1"/>
</dbReference>
<dbReference type="RefSeq" id="WP_017155905.1">
    <property type="nucleotide sequence ID" value="NZ_CP083575.1"/>
</dbReference>
<gene>
    <name evidence="3" type="ORF">J7405_00325</name>
</gene>
<dbReference type="InterPro" id="IPR017938">
    <property type="entry name" value="Riboflavin_synthase-like_b-brl"/>
</dbReference>